<feature type="domain" description="Iron hydrogenase small subunit" evidence="2">
    <location>
        <begin position="67"/>
        <end position="123"/>
    </location>
</feature>
<proteinExistence type="inferred from homology"/>
<dbReference type="InterPro" id="IPR003149">
    <property type="entry name" value="Fe_hydrogenase_ssu"/>
</dbReference>
<name>A0A7L1R457_9PASS</name>
<dbReference type="AlphaFoldDB" id="A0A7L1R457"/>
<dbReference type="PANTHER" id="PTHR11615">
    <property type="entry name" value="NITRATE, FORMATE, IRON DEHYDROGENASE"/>
    <property type="match status" value="1"/>
</dbReference>
<dbReference type="EMBL" id="VXBR01011547">
    <property type="protein sequence ID" value="NXO31765.1"/>
    <property type="molecule type" value="Genomic_DNA"/>
</dbReference>
<feature type="non-terminal residue" evidence="3">
    <location>
        <position position="133"/>
    </location>
</feature>
<dbReference type="InterPro" id="IPR004108">
    <property type="entry name" value="Fe_hydrogenase_lsu_C"/>
</dbReference>
<keyword evidence="4" id="KW-1185">Reference proteome</keyword>
<evidence type="ECO:0000259" key="2">
    <source>
        <dbReference type="SMART" id="SM00902"/>
    </source>
</evidence>
<dbReference type="SUPFAM" id="SSF53920">
    <property type="entry name" value="Fe-only hydrogenase"/>
    <property type="match status" value="1"/>
</dbReference>
<reference evidence="3 4" key="1">
    <citation type="submission" date="2019-09" db="EMBL/GenBank/DDBJ databases">
        <title>Bird 10,000 Genomes (B10K) Project - Family phase.</title>
        <authorList>
            <person name="Zhang G."/>
        </authorList>
    </citation>
    <scope>NUCLEOTIDE SEQUENCE [LARGE SCALE GENOMIC DNA]</scope>
    <source>
        <strain evidence="3">B10K-DU-002-30</strain>
        <tissue evidence="3">Muscle</tissue>
    </source>
</reference>
<comment type="caution">
    <text evidence="3">The sequence shown here is derived from an EMBL/GenBank/DDBJ whole genome shotgun (WGS) entry which is preliminary data.</text>
</comment>
<protein>
    <submittedName>
        <fullName evidence="3">NARFL factor</fullName>
    </submittedName>
</protein>
<dbReference type="Pfam" id="PF02256">
    <property type="entry name" value="Fe_hyd_SSU"/>
    <property type="match status" value="1"/>
</dbReference>
<dbReference type="SMART" id="SM00902">
    <property type="entry name" value="Fe_hyd_SSU"/>
    <property type="match status" value="1"/>
</dbReference>
<dbReference type="Proteomes" id="UP000546986">
    <property type="component" value="Unassembled WGS sequence"/>
</dbReference>
<sequence>LRNKDFQEVTLERDGEVLLHFALAYGFRNIQNLVQKLKRGKCPYHFVEVMACPSGCLNGGGQIRLEGECSREQLQEVERLYQSPPAEVPEENQAVQELYQRWLQGWGSERAQELLHTRYHPVERANSALSIKW</sequence>
<dbReference type="Gene3D" id="3.40.950.10">
    <property type="entry name" value="Fe-only Hydrogenase (Larger Subunit), Chain L, domain 3"/>
    <property type="match status" value="1"/>
</dbReference>
<evidence type="ECO:0000313" key="3">
    <source>
        <dbReference type="EMBL" id="NXO31765.1"/>
    </source>
</evidence>
<organism evidence="3 4">
    <name type="scientific">Cisticola juncidis</name>
    <dbReference type="NCBI Taxonomy" id="52622"/>
    <lineage>
        <taxon>Eukaryota</taxon>
        <taxon>Metazoa</taxon>
        <taxon>Chordata</taxon>
        <taxon>Craniata</taxon>
        <taxon>Vertebrata</taxon>
        <taxon>Euteleostomi</taxon>
        <taxon>Archelosauria</taxon>
        <taxon>Archosauria</taxon>
        <taxon>Dinosauria</taxon>
        <taxon>Saurischia</taxon>
        <taxon>Theropoda</taxon>
        <taxon>Coelurosauria</taxon>
        <taxon>Aves</taxon>
        <taxon>Neognathae</taxon>
        <taxon>Neoaves</taxon>
        <taxon>Telluraves</taxon>
        <taxon>Australaves</taxon>
        <taxon>Passeriformes</taxon>
        <taxon>Sylvioidea</taxon>
        <taxon>Cisticolidae</taxon>
        <taxon>Cisticola</taxon>
    </lineage>
</organism>
<comment type="similarity">
    <text evidence="1">Belongs to the NARF family.</text>
</comment>
<feature type="non-terminal residue" evidence="3">
    <location>
        <position position="1"/>
    </location>
</feature>
<dbReference type="Pfam" id="PF02906">
    <property type="entry name" value="Fe_hyd_lg_C"/>
    <property type="match status" value="1"/>
</dbReference>
<dbReference type="InterPro" id="IPR050340">
    <property type="entry name" value="Cytosolic_Fe-S_CAF"/>
</dbReference>
<accession>A0A7L1R457</accession>
<evidence type="ECO:0000256" key="1">
    <source>
        <dbReference type="ARBA" id="ARBA00006596"/>
    </source>
</evidence>
<evidence type="ECO:0000313" key="4">
    <source>
        <dbReference type="Proteomes" id="UP000546986"/>
    </source>
</evidence>
<dbReference type="InterPro" id="IPR009016">
    <property type="entry name" value="Fe_hydrogenase"/>
</dbReference>
<gene>
    <name evidence="3" type="primary">Narfl</name>
    <name evidence="3" type="ORF">CISJUN_R14822</name>
</gene>